<gene>
    <name evidence="1" type="ORF">BAUCODRAFT_408168</name>
</gene>
<protein>
    <submittedName>
        <fullName evidence="1">Uncharacterized protein</fullName>
    </submittedName>
</protein>
<organism evidence="1 2">
    <name type="scientific">Baudoinia panamericana (strain UAMH 10762)</name>
    <name type="common">Angels' share fungus</name>
    <name type="synonym">Baudoinia compniacensis (strain UAMH 10762)</name>
    <dbReference type="NCBI Taxonomy" id="717646"/>
    <lineage>
        <taxon>Eukaryota</taxon>
        <taxon>Fungi</taxon>
        <taxon>Dikarya</taxon>
        <taxon>Ascomycota</taxon>
        <taxon>Pezizomycotina</taxon>
        <taxon>Dothideomycetes</taxon>
        <taxon>Dothideomycetidae</taxon>
        <taxon>Mycosphaerellales</taxon>
        <taxon>Teratosphaeriaceae</taxon>
        <taxon>Baudoinia</taxon>
    </lineage>
</organism>
<dbReference type="RefSeq" id="XP_007674799.1">
    <property type="nucleotide sequence ID" value="XM_007676609.1"/>
</dbReference>
<dbReference type="EMBL" id="KB445553">
    <property type="protein sequence ID" value="EMC97926.1"/>
    <property type="molecule type" value="Genomic_DNA"/>
</dbReference>
<sequence length="108" mass="12048">MADAPRAFSDATSDRCRADCVRHQLPESFSVPANPKLLAFRHGQPRQGDRMATVTRRAGSGRMYTVHLGGQEHQGAFGTMREFRARKYAVFHGDAMSVQRSSNKRALL</sequence>
<evidence type="ECO:0000313" key="2">
    <source>
        <dbReference type="Proteomes" id="UP000011761"/>
    </source>
</evidence>
<accession>M2MMK4</accession>
<dbReference type="HOGENOM" id="CLU_2196442_0_0_1"/>
<dbReference type="GeneID" id="19114029"/>
<proteinExistence type="predicted"/>
<dbReference type="KEGG" id="bcom:BAUCODRAFT_408168"/>
<dbReference type="Proteomes" id="UP000011761">
    <property type="component" value="Unassembled WGS sequence"/>
</dbReference>
<dbReference type="AlphaFoldDB" id="M2MMK4"/>
<name>M2MMK4_BAUPA</name>
<keyword evidence="2" id="KW-1185">Reference proteome</keyword>
<evidence type="ECO:0000313" key="1">
    <source>
        <dbReference type="EMBL" id="EMC97926.1"/>
    </source>
</evidence>
<reference evidence="1 2" key="1">
    <citation type="journal article" date="2012" name="PLoS Pathog.">
        <title>Diverse lifestyles and strategies of plant pathogenesis encoded in the genomes of eighteen Dothideomycetes fungi.</title>
        <authorList>
            <person name="Ohm R.A."/>
            <person name="Feau N."/>
            <person name="Henrissat B."/>
            <person name="Schoch C.L."/>
            <person name="Horwitz B.A."/>
            <person name="Barry K.W."/>
            <person name="Condon B.J."/>
            <person name="Copeland A.C."/>
            <person name="Dhillon B."/>
            <person name="Glaser F."/>
            <person name="Hesse C.N."/>
            <person name="Kosti I."/>
            <person name="LaButti K."/>
            <person name="Lindquist E.A."/>
            <person name="Lucas S."/>
            <person name="Salamov A.A."/>
            <person name="Bradshaw R.E."/>
            <person name="Ciuffetti L."/>
            <person name="Hamelin R.C."/>
            <person name="Kema G.H.J."/>
            <person name="Lawrence C."/>
            <person name="Scott J.A."/>
            <person name="Spatafora J.W."/>
            <person name="Turgeon B.G."/>
            <person name="de Wit P.J.G.M."/>
            <person name="Zhong S."/>
            <person name="Goodwin S.B."/>
            <person name="Grigoriev I.V."/>
        </authorList>
    </citation>
    <scope>NUCLEOTIDE SEQUENCE [LARGE SCALE GENOMIC DNA]</scope>
    <source>
        <strain evidence="1 2">UAMH 10762</strain>
    </source>
</reference>